<feature type="domain" description="Radical SAM core" evidence="9">
    <location>
        <begin position="58"/>
        <end position="295"/>
    </location>
</feature>
<feature type="binding site" evidence="6 7">
    <location>
        <position position="76"/>
    </location>
    <ligand>
        <name>[4Fe-4S] cluster</name>
        <dbReference type="ChEBI" id="CHEBI:49883"/>
        <note>4Fe-4S-S-AdoMet</note>
    </ligand>
</feature>
<dbReference type="InterPro" id="IPR020050">
    <property type="entry name" value="FO_synthase_su2"/>
</dbReference>
<comment type="function">
    <text evidence="6">Radical SAM enzyme that catalyzes the cyclization of dehypoxanthine futalosine (DHFL) into cyclic dehypoxanthine futalosine (CDHFL), a step in the biosynthesis of menaquinone (MK, vitamin K2).</text>
</comment>
<dbReference type="InterPro" id="IPR034405">
    <property type="entry name" value="F420"/>
</dbReference>
<dbReference type="RefSeq" id="WP_013259000.1">
    <property type="nucleotide sequence ID" value="NC_014365.1"/>
</dbReference>
<dbReference type="STRING" id="644282.Deba_2195"/>
<evidence type="ECO:0000256" key="4">
    <source>
        <dbReference type="ARBA" id="ARBA00023004"/>
    </source>
</evidence>
<gene>
    <name evidence="6" type="primary">mqnC</name>
    <name evidence="10" type="ordered locus">Deba_2195</name>
</gene>
<evidence type="ECO:0000256" key="2">
    <source>
        <dbReference type="ARBA" id="ARBA00022691"/>
    </source>
</evidence>
<dbReference type="CDD" id="cd01335">
    <property type="entry name" value="Radical_SAM"/>
    <property type="match status" value="1"/>
</dbReference>
<dbReference type="HOGENOM" id="CLU_040406_1_0_7"/>
<feature type="binding site" evidence="8">
    <location>
        <position position="300"/>
    </location>
    <ligand>
        <name>(3R)-3-methyl-D-ornithine</name>
        <dbReference type="ChEBI" id="CHEBI:64642"/>
    </ligand>
</feature>
<sequence>MAQAQSRLSLLDQALEAAASGARLSDDQALALLLEAPPHELAVLAHRARLAKNPAMIVTYAVDRNINTTNVCLSGCRFCAFFRPPGAPGGYVLSPEEIDRKIAETIALGGTQILVQGGLHPEIGVEETCRQIRRIKKNFNIHVHGLSPPEVVHMAAVDGMDIDQALDRLIAAGLGSIPGGGAEILVDSVRRRIAPGKCSGRQWLEVMARAHAKGLFTTATMMFGSLDGPAERIGHMALLRALQDQSLARGRGCFTAFIPWTFQPANTALAHLTPLTAVDYLRTLAVSRLYLDNFAHVQASWVTQGAKIAQLALLHGADDLGSTMIEENVVAAAGACFRLDRAEMIRLADDLGYQARQRDTLYRLL</sequence>
<feature type="binding site" evidence="8">
    <location>
        <position position="183"/>
    </location>
    <ligand>
        <name>S-adenosyl-L-methionine</name>
        <dbReference type="ChEBI" id="CHEBI:59789"/>
    </ligand>
</feature>
<evidence type="ECO:0000256" key="1">
    <source>
        <dbReference type="ARBA" id="ARBA00022485"/>
    </source>
</evidence>
<comment type="similarity">
    <text evidence="6">Belongs to the radical SAM superfamily. MqnC family.</text>
</comment>
<dbReference type="eggNOG" id="COG1060">
    <property type="taxonomic scope" value="Bacteria"/>
</dbReference>
<dbReference type="GO" id="GO:0016765">
    <property type="term" value="F:transferase activity, transferring alkyl or aryl (other than methyl) groups"/>
    <property type="evidence" value="ECO:0007669"/>
    <property type="project" value="InterPro"/>
</dbReference>
<evidence type="ECO:0000256" key="3">
    <source>
        <dbReference type="ARBA" id="ARBA00022723"/>
    </source>
</evidence>
<dbReference type="InterPro" id="IPR022431">
    <property type="entry name" value="Cyclic_DHFL_synthase_mqnC"/>
</dbReference>
<evidence type="ECO:0000256" key="6">
    <source>
        <dbReference type="HAMAP-Rule" id="MF_00992"/>
    </source>
</evidence>
<keyword evidence="3 6" id="KW-0479">Metal-binding</keyword>
<keyword evidence="1 6" id="KW-0004">4Fe-4S</keyword>
<dbReference type="InterPro" id="IPR058240">
    <property type="entry name" value="rSAM_sf"/>
</dbReference>
<keyword evidence="6" id="KW-0560">Oxidoreductase</keyword>
<name>E1QJ16_DESB2</name>
<dbReference type="GO" id="GO:0051539">
    <property type="term" value="F:4 iron, 4 sulfur cluster binding"/>
    <property type="evidence" value="ECO:0007669"/>
    <property type="project" value="UniProtKB-KW"/>
</dbReference>
<comment type="pathway">
    <text evidence="6">Quinol/quinone metabolism; menaquinone biosynthesis.</text>
</comment>
<dbReference type="PROSITE" id="PS51918">
    <property type="entry name" value="RADICAL_SAM"/>
    <property type="match status" value="1"/>
</dbReference>
<dbReference type="PANTHER" id="PTHR43076:SF1">
    <property type="entry name" value="LIPOYL SYNTHASE 2"/>
    <property type="match status" value="1"/>
</dbReference>
<dbReference type="EC" id="1.21.98.1" evidence="6"/>
<comment type="catalytic activity">
    <reaction evidence="6">
        <text>dehypoxanthine futalosine + S-adenosyl-L-methionine = cyclic dehypoxanthinylfutalosinate + 5'-deoxyadenosine + L-methionine + H(+)</text>
        <dbReference type="Rhea" id="RHEA:33083"/>
        <dbReference type="ChEBI" id="CHEBI:15378"/>
        <dbReference type="ChEBI" id="CHEBI:17319"/>
        <dbReference type="ChEBI" id="CHEBI:57844"/>
        <dbReference type="ChEBI" id="CHEBI:58864"/>
        <dbReference type="ChEBI" id="CHEBI:59789"/>
        <dbReference type="ChEBI" id="CHEBI:64270"/>
        <dbReference type="EC" id="1.21.98.1"/>
    </reaction>
</comment>
<feature type="binding site" evidence="6 7">
    <location>
        <position position="72"/>
    </location>
    <ligand>
        <name>[4Fe-4S] cluster</name>
        <dbReference type="ChEBI" id="CHEBI:49883"/>
        <note>4Fe-4S-S-AdoMet</note>
    </ligand>
</feature>
<dbReference type="SFLD" id="SFLDF00342">
    <property type="entry name" value="cyclic_dehypoxanthine_futalosi"/>
    <property type="match status" value="1"/>
</dbReference>
<evidence type="ECO:0000256" key="5">
    <source>
        <dbReference type="ARBA" id="ARBA00023014"/>
    </source>
</evidence>
<dbReference type="PIRSF" id="PIRSF004762">
    <property type="entry name" value="CHP00423"/>
    <property type="match status" value="1"/>
</dbReference>
<evidence type="ECO:0000259" key="9">
    <source>
        <dbReference type="PROSITE" id="PS51918"/>
    </source>
</evidence>
<proteinExistence type="inferred from homology"/>
<feature type="binding site" evidence="8">
    <location>
        <position position="147"/>
    </location>
    <ligand>
        <name>(3R)-3-methyl-D-ornithine</name>
        <dbReference type="ChEBI" id="CHEBI:64642"/>
    </ligand>
</feature>
<dbReference type="NCBIfam" id="TIGR00423">
    <property type="entry name" value="CofH family radical SAM protein"/>
    <property type="match status" value="1"/>
</dbReference>
<dbReference type="KEGG" id="dbr:Deba_2195"/>
<dbReference type="SFLD" id="SFLDS00029">
    <property type="entry name" value="Radical_SAM"/>
    <property type="match status" value="1"/>
</dbReference>
<dbReference type="Proteomes" id="UP000009047">
    <property type="component" value="Chromosome"/>
</dbReference>
<dbReference type="GO" id="GO:0046992">
    <property type="term" value="F:oxidoreductase activity, acting on X-H and Y-H to form an X-Y bond"/>
    <property type="evidence" value="ECO:0007669"/>
    <property type="project" value="UniProtKB-UniRule"/>
</dbReference>
<dbReference type="EMBL" id="CP002085">
    <property type="protein sequence ID" value="ADK85559.1"/>
    <property type="molecule type" value="Genomic_DNA"/>
</dbReference>
<dbReference type="UniPathway" id="UPA00079"/>
<reference evidence="10 11" key="1">
    <citation type="journal article" date="2010" name="Stand. Genomic Sci.">
        <title>Complete genome sequence of Desulfarculus baarsii type strain (2st14).</title>
        <authorList>
            <person name="Sun H."/>
            <person name="Spring S."/>
            <person name="Lapidus A."/>
            <person name="Davenport K."/>
            <person name="Del Rio T.G."/>
            <person name="Tice H."/>
            <person name="Nolan M."/>
            <person name="Copeland A."/>
            <person name="Cheng J.F."/>
            <person name="Lucas S."/>
            <person name="Tapia R."/>
            <person name="Goodwin L."/>
            <person name="Pitluck S."/>
            <person name="Ivanova N."/>
            <person name="Pagani I."/>
            <person name="Mavromatis K."/>
            <person name="Ovchinnikova G."/>
            <person name="Pati A."/>
            <person name="Chen A."/>
            <person name="Palaniappan K."/>
            <person name="Hauser L."/>
            <person name="Chang Y.J."/>
            <person name="Jeffries C.D."/>
            <person name="Detter J.C."/>
            <person name="Han C."/>
            <person name="Rohde M."/>
            <person name="Brambilla E."/>
            <person name="Goker M."/>
            <person name="Woyke T."/>
            <person name="Bristow J."/>
            <person name="Eisen J.A."/>
            <person name="Markowitz V."/>
            <person name="Hugenholtz P."/>
            <person name="Kyrpides N.C."/>
            <person name="Klenk H.P."/>
            <person name="Land M."/>
        </authorList>
    </citation>
    <scope>NUCLEOTIDE SEQUENCE [LARGE SCALE GENOMIC DNA]</scope>
    <source>
        <strain evidence="11">ATCC 33931 / DSM 2075 / LMG 7858 / VKM B-1802 / 2st14</strain>
    </source>
</reference>
<dbReference type="GO" id="GO:0005506">
    <property type="term" value="F:iron ion binding"/>
    <property type="evidence" value="ECO:0007669"/>
    <property type="project" value="UniProtKB-UniRule"/>
</dbReference>
<dbReference type="Pfam" id="PF04055">
    <property type="entry name" value="Radical_SAM"/>
    <property type="match status" value="1"/>
</dbReference>
<keyword evidence="11" id="KW-1185">Reference proteome</keyword>
<feature type="binding site" evidence="6 7">
    <location>
        <position position="79"/>
    </location>
    <ligand>
        <name>[4Fe-4S] cluster</name>
        <dbReference type="ChEBI" id="CHEBI:49883"/>
        <note>4Fe-4S-S-AdoMet</note>
    </ligand>
</feature>
<dbReference type="GO" id="GO:0009234">
    <property type="term" value="P:menaquinone biosynthetic process"/>
    <property type="evidence" value="ECO:0007669"/>
    <property type="project" value="UniProtKB-UniRule"/>
</dbReference>
<dbReference type="PANTHER" id="PTHR43076">
    <property type="entry name" value="FO SYNTHASE (COFH)"/>
    <property type="match status" value="1"/>
</dbReference>
<keyword evidence="5 6" id="KW-0411">Iron-sulfur</keyword>
<evidence type="ECO:0000256" key="7">
    <source>
        <dbReference type="PIRSR" id="PIRSR004762-1"/>
    </source>
</evidence>
<dbReference type="SFLD" id="SFLDG01389">
    <property type="entry name" value="menaquinone_synthsis_involved"/>
    <property type="match status" value="1"/>
</dbReference>
<keyword evidence="6" id="KW-0474">Menaquinone biosynthesis</keyword>
<keyword evidence="4 6" id="KW-0408">Iron</keyword>
<dbReference type="SUPFAM" id="SSF102114">
    <property type="entry name" value="Radical SAM enzymes"/>
    <property type="match status" value="1"/>
</dbReference>
<evidence type="ECO:0000313" key="11">
    <source>
        <dbReference type="Proteomes" id="UP000009047"/>
    </source>
</evidence>
<feature type="binding site" evidence="8">
    <location>
        <position position="322"/>
    </location>
    <ligand>
        <name>(3R)-3-methyl-D-ornithine</name>
        <dbReference type="ChEBI" id="CHEBI:64642"/>
    </ligand>
</feature>
<feature type="binding site" evidence="8">
    <location>
        <position position="78"/>
    </location>
    <ligand>
        <name>S-adenosyl-L-methionine</name>
        <dbReference type="ChEBI" id="CHEBI:59789"/>
    </ligand>
</feature>
<dbReference type="InterPro" id="IPR007197">
    <property type="entry name" value="rSAM"/>
</dbReference>
<comment type="cofactor">
    <cofactor evidence="6 7">
        <name>[4Fe-4S] cluster</name>
        <dbReference type="ChEBI" id="CHEBI:49883"/>
    </cofactor>
    <text evidence="6 7">Binds 1 [4Fe-4S] cluster. The cluster is coordinated with 3 cysteines and an exchangeable S-adenosyl-L-methionine.</text>
</comment>
<dbReference type="Gene3D" id="3.20.20.70">
    <property type="entry name" value="Aldolase class I"/>
    <property type="match status" value="1"/>
</dbReference>
<dbReference type="InterPro" id="IPR013785">
    <property type="entry name" value="Aldolase_TIM"/>
</dbReference>
<keyword evidence="2 6" id="KW-0949">S-adenosyl-L-methionine</keyword>
<dbReference type="InterPro" id="IPR045567">
    <property type="entry name" value="CofH/MnqC-like_C"/>
</dbReference>
<accession>E1QJ16</accession>
<dbReference type="AlphaFoldDB" id="E1QJ16"/>
<dbReference type="GO" id="GO:0044689">
    <property type="term" value="F:7,8-didemethyl-8-hydroxy-5-deazariboflavin synthase activity"/>
    <property type="evidence" value="ECO:0007669"/>
    <property type="project" value="TreeGrafter"/>
</dbReference>
<organism evidence="10 11">
    <name type="scientific">Desulfarculus baarsii (strain ATCC 33931 / DSM 2075 / LMG 7858 / VKM B-1802 / 2st14)</name>
    <dbReference type="NCBI Taxonomy" id="644282"/>
    <lineage>
        <taxon>Bacteria</taxon>
        <taxon>Pseudomonadati</taxon>
        <taxon>Thermodesulfobacteriota</taxon>
        <taxon>Desulfarculia</taxon>
        <taxon>Desulfarculales</taxon>
        <taxon>Desulfarculaceae</taxon>
        <taxon>Desulfarculus</taxon>
    </lineage>
</organism>
<dbReference type="HAMAP" id="MF_00992">
    <property type="entry name" value="MqnC"/>
    <property type="match status" value="1"/>
</dbReference>
<protein>
    <recommendedName>
        <fullName evidence="6">Cyclic dehypoxanthine futalosine synthase</fullName>
        <shortName evidence="6">Cyclic DHFL synthase</shortName>
        <ecNumber evidence="6">1.21.98.1</ecNumber>
    </recommendedName>
    <alternativeName>
        <fullName evidence="6">Dehypoxanthine futalosine cyclase</fullName>
        <shortName evidence="6">DHFL cyclase</shortName>
    </alternativeName>
    <alternativeName>
        <fullName evidence="6">Menaquinone biosynthetic enzyme MqnC</fullName>
    </alternativeName>
</protein>
<evidence type="ECO:0000256" key="8">
    <source>
        <dbReference type="PIRSR" id="PIRSR004762-2"/>
    </source>
</evidence>
<dbReference type="SFLD" id="SFLDG01064">
    <property type="entry name" value="F420__menaquinone_cofactor_bio"/>
    <property type="match status" value="1"/>
</dbReference>
<dbReference type="Pfam" id="PF19288">
    <property type="entry name" value="CofH_C"/>
    <property type="match status" value="1"/>
</dbReference>
<evidence type="ECO:0000313" key="10">
    <source>
        <dbReference type="EMBL" id="ADK85559.1"/>
    </source>
</evidence>